<accession>A0A1H5NZC8</accession>
<comment type="caution">
    <text evidence="1">The sequence shown here is derived from an EMBL/GenBank/DDBJ whole genome shotgun (WGS) entry which is preliminary data.</text>
</comment>
<evidence type="ECO:0000313" key="2">
    <source>
        <dbReference type="Proteomes" id="UP000183613"/>
    </source>
</evidence>
<name>A0A1H5NZC8_PSEDM</name>
<evidence type="ECO:0000313" key="1">
    <source>
        <dbReference type="EMBL" id="SEF07052.1"/>
    </source>
</evidence>
<dbReference type="Proteomes" id="UP000183613">
    <property type="component" value="Unassembled WGS sequence"/>
</dbReference>
<sequence>MNRRKKIIQLLKAHAKKANAKLAPQKKDKYISKADRLKLVEAAALEPVTPPES</sequence>
<dbReference type="Pfam" id="PF11661">
    <property type="entry name" value="DUF2986"/>
    <property type="match status" value="1"/>
</dbReference>
<dbReference type="EMBL" id="FNUD01000002">
    <property type="protein sequence ID" value="SEF07052.1"/>
    <property type="molecule type" value="Genomic_DNA"/>
</dbReference>
<keyword evidence="2" id="KW-1185">Reference proteome</keyword>
<dbReference type="InterPro" id="IPR021677">
    <property type="entry name" value="DUF2986"/>
</dbReference>
<protein>
    <recommendedName>
        <fullName evidence="3">DUF2986 domain-containing protein</fullName>
    </recommendedName>
</protein>
<evidence type="ECO:0008006" key="3">
    <source>
        <dbReference type="Google" id="ProtNLM"/>
    </source>
</evidence>
<organism evidence="1 2">
    <name type="scientific">Pseudomonas deceptionensis</name>
    <dbReference type="NCBI Taxonomy" id="882211"/>
    <lineage>
        <taxon>Bacteria</taxon>
        <taxon>Pseudomonadati</taxon>
        <taxon>Pseudomonadota</taxon>
        <taxon>Gammaproteobacteria</taxon>
        <taxon>Pseudomonadales</taxon>
        <taxon>Pseudomonadaceae</taxon>
        <taxon>Pseudomonas</taxon>
    </lineage>
</organism>
<proteinExistence type="predicted"/>
<gene>
    <name evidence="1" type="ORF">SAMN04489800_4275</name>
</gene>
<reference evidence="1" key="1">
    <citation type="submission" date="2016-10" db="EMBL/GenBank/DDBJ databases">
        <authorList>
            <person name="Varghese N."/>
            <person name="Submissions S."/>
        </authorList>
    </citation>
    <scope>NUCLEOTIDE SEQUENCE [LARGE SCALE GENOMIC DNA]</scope>
    <source>
        <strain evidence="1">LMG 25555</strain>
    </source>
</reference>
<dbReference type="AlphaFoldDB" id="A0A1H5NZC8"/>
<dbReference type="RefSeq" id="WP_074836888.1">
    <property type="nucleotide sequence ID" value="NZ_FNUD01000002.1"/>
</dbReference>
<dbReference type="OrthoDB" id="6107736at2"/>